<evidence type="ECO:0000313" key="7">
    <source>
        <dbReference type="EMBL" id="CAD8889907.1"/>
    </source>
</evidence>
<name>A0A7S1FVC3_9STRA</name>
<keyword evidence="4 6" id="KW-1133">Transmembrane helix</keyword>
<evidence type="ECO:0000256" key="2">
    <source>
        <dbReference type="ARBA" id="ARBA00008432"/>
    </source>
</evidence>
<evidence type="ECO:0000256" key="4">
    <source>
        <dbReference type="ARBA" id="ARBA00022989"/>
    </source>
</evidence>
<dbReference type="PANTHER" id="PTHR23515">
    <property type="entry name" value="HIGH-AFFINITY NITRATE TRANSPORTER 2.3"/>
    <property type="match status" value="1"/>
</dbReference>
<keyword evidence="5 6" id="KW-0472">Membrane</keyword>
<feature type="transmembrane region" description="Helical" evidence="6">
    <location>
        <begin position="57"/>
        <end position="79"/>
    </location>
</feature>
<comment type="subcellular location">
    <subcellularLocation>
        <location evidence="1">Membrane</location>
        <topology evidence="1">Multi-pass membrane protein</topology>
    </subcellularLocation>
</comment>
<evidence type="ECO:0000256" key="6">
    <source>
        <dbReference type="SAM" id="Phobius"/>
    </source>
</evidence>
<evidence type="ECO:0000256" key="3">
    <source>
        <dbReference type="ARBA" id="ARBA00022692"/>
    </source>
</evidence>
<proteinExistence type="inferred from homology"/>
<feature type="transmembrane region" description="Helical" evidence="6">
    <location>
        <begin position="21"/>
        <end position="45"/>
    </location>
</feature>
<evidence type="ECO:0000256" key="5">
    <source>
        <dbReference type="ARBA" id="ARBA00023136"/>
    </source>
</evidence>
<protein>
    <recommendedName>
        <fullName evidence="8">Major facilitator superfamily (MFS) profile domain-containing protein</fullName>
    </recommendedName>
</protein>
<reference evidence="7" key="1">
    <citation type="submission" date="2021-01" db="EMBL/GenBank/DDBJ databases">
        <authorList>
            <person name="Corre E."/>
            <person name="Pelletier E."/>
            <person name="Niang G."/>
            <person name="Scheremetjew M."/>
            <person name="Finn R."/>
            <person name="Kale V."/>
            <person name="Holt S."/>
            <person name="Cochrane G."/>
            <person name="Meng A."/>
            <person name="Brown T."/>
            <person name="Cohen L."/>
        </authorList>
    </citation>
    <scope>NUCLEOTIDE SEQUENCE</scope>
    <source>
        <strain evidence="7">308</strain>
    </source>
</reference>
<dbReference type="Pfam" id="PF07690">
    <property type="entry name" value="MFS_1"/>
    <property type="match status" value="1"/>
</dbReference>
<feature type="transmembrane region" description="Helical" evidence="6">
    <location>
        <begin position="152"/>
        <end position="171"/>
    </location>
</feature>
<feature type="transmembrane region" description="Helical" evidence="6">
    <location>
        <begin position="115"/>
        <end position="132"/>
    </location>
</feature>
<dbReference type="GO" id="GO:0016020">
    <property type="term" value="C:membrane"/>
    <property type="evidence" value="ECO:0007669"/>
    <property type="project" value="UniProtKB-SubCell"/>
</dbReference>
<comment type="similarity">
    <text evidence="2">Belongs to the major facilitator superfamily. Nitrate/nitrite porter (TC 2.A.1.8) family.</text>
</comment>
<dbReference type="InterPro" id="IPR044772">
    <property type="entry name" value="NO3_transporter"/>
</dbReference>
<dbReference type="SUPFAM" id="SSF103473">
    <property type="entry name" value="MFS general substrate transporter"/>
    <property type="match status" value="1"/>
</dbReference>
<organism evidence="7">
    <name type="scientific">Corethron hystrix</name>
    <dbReference type="NCBI Taxonomy" id="216773"/>
    <lineage>
        <taxon>Eukaryota</taxon>
        <taxon>Sar</taxon>
        <taxon>Stramenopiles</taxon>
        <taxon>Ochrophyta</taxon>
        <taxon>Bacillariophyta</taxon>
        <taxon>Coscinodiscophyceae</taxon>
        <taxon>Corethrophycidae</taxon>
        <taxon>Corethrales</taxon>
        <taxon>Corethraceae</taxon>
        <taxon>Corethron</taxon>
    </lineage>
</organism>
<dbReference type="Gene3D" id="1.20.1250.20">
    <property type="entry name" value="MFS general substrate transporter like domains"/>
    <property type="match status" value="2"/>
</dbReference>
<sequence>MCQYWTSRMFTKEVAGTANSIVGGWGNLGGGVTQIVMGSALFPLFKIIFANNENPAAAAWRTVCIVPAVVAFAWGFILMKVSDDCPKGNYSKLKKSGDMPDVSASASFRSGAMNLNTWILFLQYGCCFGVELTMNNLAASYFSEKYGAKTEVAAAIASIFGWMNLFARGLGGFSSDKMNEKLGE</sequence>
<dbReference type="GO" id="GO:0015112">
    <property type="term" value="F:nitrate transmembrane transporter activity"/>
    <property type="evidence" value="ECO:0007669"/>
    <property type="project" value="InterPro"/>
</dbReference>
<keyword evidence="3 6" id="KW-0812">Transmembrane</keyword>
<accession>A0A7S1FVC3</accession>
<dbReference type="InterPro" id="IPR011701">
    <property type="entry name" value="MFS"/>
</dbReference>
<dbReference type="AlphaFoldDB" id="A0A7S1FVC3"/>
<evidence type="ECO:0008006" key="8">
    <source>
        <dbReference type="Google" id="ProtNLM"/>
    </source>
</evidence>
<gene>
    <name evidence="7" type="ORF">CHYS00102_LOCUS17112</name>
</gene>
<evidence type="ECO:0000256" key="1">
    <source>
        <dbReference type="ARBA" id="ARBA00004141"/>
    </source>
</evidence>
<dbReference type="InterPro" id="IPR036259">
    <property type="entry name" value="MFS_trans_sf"/>
</dbReference>
<dbReference type="EMBL" id="HBFR01023845">
    <property type="protein sequence ID" value="CAD8889907.1"/>
    <property type="molecule type" value="Transcribed_RNA"/>
</dbReference>